<dbReference type="GO" id="GO:0048468">
    <property type="term" value="P:cell development"/>
    <property type="evidence" value="ECO:0007669"/>
    <property type="project" value="UniProtKB-ARBA"/>
</dbReference>
<evidence type="ECO:0000256" key="2">
    <source>
        <dbReference type="ARBA" id="ARBA00023319"/>
    </source>
</evidence>
<dbReference type="FunFam" id="2.60.40.10:FF:003029">
    <property type="entry name" value="2 (Zwei) IG domain protein"/>
    <property type="match status" value="1"/>
</dbReference>
<dbReference type="PROSITE" id="PS50835">
    <property type="entry name" value="IG_LIKE"/>
    <property type="match status" value="2"/>
</dbReference>
<reference evidence="5" key="2">
    <citation type="submission" date="2003-03" db="EMBL/GenBank/DDBJ databases">
        <authorList>
            <person name="Sulson J.E."/>
            <person name="Waterston R."/>
        </authorList>
    </citation>
    <scope>NUCLEOTIDE SEQUENCE</scope>
    <source>
        <strain evidence="5">Bristol N2</strain>
    </source>
</reference>
<evidence type="ECO:0000256" key="3">
    <source>
        <dbReference type="SAM" id="SignalP"/>
    </source>
</evidence>
<dbReference type="InterPro" id="IPR013783">
    <property type="entry name" value="Ig-like_fold"/>
</dbReference>
<dbReference type="FunFam" id="2.60.40.10:FF:003224">
    <property type="entry name" value="2 (Zwei) IG domain protein"/>
    <property type="match status" value="1"/>
</dbReference>
<reference evidence="5" key="1">
    <citation type="journal article" date="1998" name="Science, e1252229">
        <title>Genome sequence of the nematode C. elegans: a platform for investigating biology.</title>
        <authorList>
            <consortium name="The C. elegans sequencing consortium"/>
            <person name="Sulson J.E."/>
            <person name="Waterston R."/>
        </authorList>
    </citation>
    <scope>NUCLEOTIDE SEQUENCE</scope>
    <source>
        <strain evidence="5">Bristol N2</strain>
    </source>
</reference>
<dbReference type="PANTHER" id="PTHR10075:SF104">
    <property type="entry name" value="BASIGIN, ISOFORM G"/>
    <property type="match status" value="1"/>
</dbReference>
<dbReference type="SMART" id="SM00409">
    <property type="entry name" value="IG"/>
    <property type="match status" value="2"/>
</dbReference>
<dbReference type="InterPro" id="IPR003599">
    <property type="entry name" value="Ig_sub"/>
</dbReference>
<keyword evidence="1" id="KW-0677">Repeat</keyword>
<gene>
    <name evidence="5" type="primary">zig-10</name>
    <name evidence="5" type="ORF">CELE_T25D10.2</name>
</gene>
<feature type="signal peptide" evidence="3">
    <location>
        <begin position="1"/>
        <end position="19"/>
    </location>
</feature>
<organism evidence="5">
    <name type="scientific">Caenorhabditis elegans</name>
    <dbReference type="NCBI Taxonomy" id="6239"/>
    <lineage>
        <taxon>Eukaryota</taxon>
        <taxon>Metazoa</taxon>
        <taxon>Ecdysozoa</taxon>
        <taxon>Nematoda</taxon>
        <taxon>Chromadorea</taxon>
        <taxon>Rhabditida</taxon>
        <taxon>Rhabditina</taxon>
        <taxon>Rhabditomorpha</taxon>
        <taxon>Rhabditoidea</taxon>
        <taxon>Rhabditidae</taxon>
        <taxon>Peloderinae</taxon>
        <taxon>Caenorhabditis</taxon>
    </lineage>
</organism>
<dbReference type="InterPro" id="IPR036179">
    <property type="entry name" value="Ig-like_dom_sf"/>
</dbReference>
<dbReference type="Pfam" id="PF13927">
    <property type="entry name" value="Ig_3"/>
    <property type="match status" value="2"/>
</dbReference>
<protein>
    <submittedName>
        <fullName evidence="5">2 (Zwei) IG domain protein</fullName>
    </submittedName>
</protein>
<keyword evidence="2" id="KW-0393">Immunoglobulin domain</keyword>
<sequence length="231" mass="26087">MGHFPHYLVLLLILMIALSETIHTLAPKKAPTERLVPIGSTTALECEPYTSSNVTWYRDKHVIATVEGHKNAILNERKPRGGEERIPEIGFLVIFDVQKEDEGNYYCQRENDSKWGEVFQLKIAYVDEISQNEKIKLEPNVPTLGRSLVLHCPIPKAYPPPKVTWTVNSLPISHISSDYVAFPNGTLIISHFSYHHFGYFECNINNFAGHASTNTFIDSRELVANLGKLPS</sequence>
<evidence type="ECO:0000259" key="4">
    <source>
        <dbReference type="PROSITE" id="PS50835"/>
    </source>
</evidence>
<dbReference type="OrthoDB" id="10010359at2759"/>
<dbReference type="PANTHER" id="PTHR10075">
    <property type="entry name" value="BASIGIN RELATED"/>
    <property type="match status" value="1"/>
</dbReference>
<feature type="chain" id="PRO_5003563903" evidence="3">
    <location>
        <begin position="20"/>
        <end position="231"/>
    </location>
</feature>
<dbReference type="ExpressionAtlas" id="H2L090">
    <property type="expression patterns" value="baseline and differential"/>
</dbReference>
<feature type="domain" description="Ig-like" evidence="4">
    <location>
        <begin position="145"/>
        <end position="223"/>
    </location>
</feature>
<name>H2L090_CAEEL</name>
<dbReference type="Gene3D" id="2.60.40.10">
    <property type="entry name" value="Immunoglobulins"/>
    <property type="match status" value="2"/>
</dbReference>
<accession>H2L090</accession>
<dbReference type="SUPFAM" id="SSF48726">
    <property type="entry name" value="Immunoglobulin"/>
    <property type="match status" value="2"/>
</dbReference>
<proteinExistence type="predicted"/>
<dbReference type="InterPro" id="IPR003598">
    <property type="entry name" value="Ig_sub2"/>
</dbReference>
<dbReference type="CDD" id="cd00096">
    <property type="entry name" value="Ig"/>
    <property type="match status" value="1"/>
</dbReference>
<feature type="domain" description="Ig-like" evidence="4">
    <location>
        <begin position="27"/>
        <end position="124"/>
    </location>
</feature>
<keyword evidence="3" id="KW-0732">Signal</keyword>
<evidence type="ECO:0000313" key="5">
    <source>
        <dbReference type="EMBL" id="CCD72074.1"/>
    </source>
</evidence>
<dbReference type="Bgee" id="WBGene00020800">
    <property type="expression patterns" value="Expressed in pharyngeal muscle cell (C elegans) and 3 other cell types or tissues"/>
</dbReference>
<evidence type="ECO:0000256" key="1">
    <source>
        <dbReference type="ARBA" id="ARBA00022737"/>
    </source>
</evidence>
<dbReference type="InterPro" id="IPR007110">
    <property type="entry name" value="Ig-like_dom"/>
</dbReference>
<dbReference type="SMR" id="H2L090"/>
<dbReference type="AlphaFoldDB" id="H2L090"/>
<dbReference type="EMBL" id="BX284602">
    <property type="protein sequence ID" value="CCD72074.1"/>
    <property type="molecule type" value="Genomic_DNA"/>
</dbReference>
<dbReference type="SMART" id="SM00408">
    <property type="entry name" value="IGc2"/>
    <property type="match status" value="2"/>
</dbReference>